<evidence type="ECO:0000256" key="1">
    <source>
        <dbReference type="ARBA" id="ARBA00022977"/>
    </source>
</evidence>
<proteinExistence type="inferred from homology"/>
<feature type="binding site" evidence="2">
    <location>
        <position position="143"/>
    </location>
    <ligand>
        <name>ATP</name>
        <dbReference type="ChEBI" id="CHEBI:30616"/>
    </ligand>
</feature>
<evidence type="ECO:0000259" key="3">
    <source>
        <dbReference type="Pfam" id="PF00586"/>
    </source>
</evidence>
<keyword evidence="2" id="KW-0479">Metal-binding</keyword>
<dbReference type="GO" id="GO:0005524">
    <property type="term" value="F:ATP binding"/>
    <property type="evidence" value="ECO:0007669"/>
    <property type="project" value="UniProtKB-UniRule"/>
</dbReference>
<feature type="binding site" evidence="2">
    <location>
        <position position="315"/>
    </location>
    <ligand>
        <name>substrate</name>
    </ligand>
</feature>
<evidence type="ECO:0000256" key="2">
    <source>
        <dbReference type="HAMAP-Rule" id="MF_02128"/>
    </source>
</evidence>
<dbReference type="InterPro" id="IPR036921">
    <property type="entry name" value="PurM-like_N_sf"/>
</dbReference>
<dbReference type="InterPro" id="IPR006283">
    <property type="entry name" value="ThiL-like"/>
</dbReference>
<comment type="similarity">
    <text evidence="2">Belongs to the thiamine-monophosphate kinase family.</text>
</comment>
<evidence type="ECO:0000259" key="4">
    <source>
        <dbReference type="Pfam" id="PF02769"/>
    </source>
</evidence>
<feature type="binding site" evidence="2">
    <location>
        <position position="119"/>
    </location>
    <ligand>
        <name>Mg(2+)</name>
        <dbReference type="ChEBI" id="CHEBI:18420"/>
        <label>1</label>
    </ligand>
</feature>
<dbReference type="AlphaFoldDB" id="A0A1K2HF86"/>
<accession>A0A1K2HF86</accession>
<dbReference type="SUPFAM" id="SSF55326">
    <property type="entry name" value="PurM N-terminal domain-like"/>
    <property type="match status" value="1"/>
</dbReference>
<feature type="binding site" evidence="2">
    <location>
        <position position="72"/>
    </location>
    <ligand>
        <name>Mg(2+)</name>
        <dbReference type="ChEBI" id="CHEBI:18420"/>
        <label>3</label>
    </ligand>
</feature>
<dbReference type="SUPFAM" id="SSF56042">
    <property type="entry name" value="PurM C-terminal domain-like"/>
    <property type="match status" value="1"/>
</dbReference>
<reference evidence="5 6" key="1">
    <citation type="submission" date="2016-11" db="EMBL/GenBank/DDBJ databases">
        <authorList>
            <person name="Jaros S."/>
            <person name="Januszkiewicz K."/>
            <person name="Wedrychowicz H."/>
        </authorList>
    </citation>
    <scope>NUCLEOTIDE SEQUENCE [LARGE SCALE GENOMIC DNA]</scope>
    <source>
        <strain evidence="5 6">DSM 18899</strain>
    </source>
</reference>
<dbReference type="Pfam" id="PF00586">
    <property type="entry name" value="AIRS"/>
    <property type="match status" value="1"/>
</dbReference>
<feature type="binding site" evidence="2">
    <location>
        <position position="208"/>
    </location>
    <ligand>
        <name>Mg(2+)</name>
        <dbReference type="ChEBI" id="CHEBI:18420"/>
        <label>3</label>
    </ligand>
</feature>
<dbReference type="HAMAP" id="MF_02128">
    <property type="entry name" value="TMP_kinase"/>
    <property type="match status" value="1"/>
</dbReference>
<keyword evidence="2" id="KW-0460">Magnesium</keyword>
<dbReference type="GO" id="GO:0009030">
    <property type="term" value="F:thiamine-phosphate kinase activity"/>
    <property type="evidence" value="ECO:0007669"/>
    <property type="project" value="UniProtKB-UniRule"/>
</dbReference>
<feature type="binding site" evidence="2">
    <location>
        <position position="27"/>
    </location>
    <ligand>
        <name>Mg(2+)</name>
        <dbReference type="ChEBI" id="CHEBI:18420"/>
        <label>4</label>
    </ligand>
</feature>
<dbReference type="Gene3D" id="3.30.1330.10">
    <property type="entry name" value="PurM-like, N-terminal domain"/>
    <property type="match status" value="1"/>
</dbReference>
<keyword evidence="6" id="KW-1185">Reference proteome</keyword>
<dbReference type="GO" id="GO:0009229">
    <property type="term" value="P:thiamine diphosphate biosynthetic process"/>
    <property type="evidence" value="ECO:0007669"/>
    <property type="project" value="UniProtKB-UniRule"/>
</dbReference>
<dbReference type="EMBL" id="FPKR01000005">
    <property type="protein sequence ID" value="SFZ75476.1"/>
    <property type="molecule type" value="Genomic_DNA"/>
</dbReference>
<feature type="binding site" evidence="2">
    <location>
        <position position="211"/>
    </location>
    <ligand>
        <name>Mg(2+)</name>
        <dbReference type="ChEBI" id="CHEBI:18420"/>
        <label>5</label>
    </ligand>
</feature>
<feature type="domain" description="PurM-like N-terminal" evidence="3">
    <location>
        <begin position="25"/>
        <end position="135"/>
    </location>
</feature>
<dbReference type="PIRSF" id="PIRSF005303">
    <property type="entry name" value="Thiam_monoph_kin"/>
    <property type="match status" value="1"/>
</dbReference>
<dbReference type="NCBIfam" id="TIGR01379">
    <property type="entry name" value="thiL"/>
    <property type="match status" value="1"/>
</dbReference>
<dbReference type="Gene3D" id="3.90.650.10">
    <property type="entry name" value="PurM-like C-terminal domain"/>
    <property type="match status" value="1"/>
</dbReference>
<feature type="binding site" evidence="2">
    <location>
        <position position="72"/>
    </location>
    <ligand>
        <name>Mg(2+)</name>
        <dbReference type="ChEBI" id="CHEBI:18420"/>
        <label>4</label>
    </ligand>
</feature>
<keyword evidence="1 2" id="KW-0784">Thiamine biosynthesis</keyword>
<protein>
    <recommendedName>
        <fullName evidence="2">Thiamine-monophosphate kinase</fullName>
        <shortName evidence="2">TMP kinase</shortName>
        <shortName evidence="2">Thiamine-phosphate kinase</shortName>
        <ecNumber evidence="2">2.7.4.16</ecNumber>
    </recommendedName>
</protein>
<keyword evidence="2" id="KW-0067">ATP-binding</keyword>
<name>A0A1K2HF86_9NEIS</name>
<feature type="domain" description="PurM-like C-terminal" evidence="4">
    <location>
        <begin position="147"/>
        <end position="300"/>
    </location>
</feature>
<feature type="binding site" evidence="2">
    <location>
        <position position="42"/>
    </location>
    <ligand>
        <name>Mg(2+)</name>
        <dbReference type="ChEBI" id="CHEBI:18420"/>
        <label>4</label>
    </ligand>
</feature>
<dbReference type="STRING" id="1121279.SAMN02745887_01615"/>
<feature type="binding site" evidence="2">
    <location>
        <begin position="118"/>
        <end position="119"/>
    </location>
    <ligand>
        <name>ATP</name>
        <dbReference type="ChEBI" id="CHEBI:30616"/>
    </ligand>
</feature>
<dbReference type="EC" id="2.7.4.16" evidence="2"/>
<feature type="binding site" evidence="2">
    <location>
        <position position="51"/>
    </location>
    <ligand>
        <name>substrate</name>
    </ligand>
</feature>
<dbReference type="UniPathway" id="UPA00060">
    <property type="reaction ID" value="UER00142"/>
</dbReference>
<comment type="function">
    <text evidence="2">Catalyzes the ATP-dependent phosphorylation of thiamine-monophosphate (TMP) to form thiamine-pyrophosphate (TPP), the active form of vitamin B1.</text>
</comment>
<dbReference type="GO" id="GO:0000287">
    <property type="term" value="F:magnesium ion binding"/>
    <property type="evidence" value="ECO:0007669"/>
    <property type="project" value="UniProtKB-UniRule"/>
</dbReference>
<dbReference type="InterPro" id="IPR016188">
    <property type="entry name" value="PurM-like_N"/>
</dbReference>
<keyword evidence="2" id="KW-0547">Nucleotide-binding</keyword>
<dbReference type="CDD" id="cd02194">
    <property type="entry name" value="ThiL"/>
    <property type="match status" value="1"/>
</dbReference>
<comment type="miscellaneous">
    <text evidence="2">Reaction mechanism of ThiL seems to utilize a direct, inline transfer of the gamma-phosphate of ATP to TMP rather than a phosphorylated enzyme intermediate.</text>
</comment>
<feature type="binding site" evidence="2">
    <location>
        <position position="72"/>
    </location>
    <ligand>
        <name>Mg(2+)</name>
        <dbReference type="ChEBI" id="CHEBI:18420"/>
        <label>2</label>
    </ligand>
</feature>
<evidence type="ECO:0000313" key="6">
    <source>
        <dbReference type="Proteomes" id="UP000186513"/>
    </source>
</evidence>
<organism evidence="5 6">
    <name type="scientific">Chitinimonas taiwanensis DSM 18899</name>
    <dbReference type="NCBI Taxonomy" id="1121279"/>
    <lineage>
        <taxon>Bacteria</taxon>
        <taxon>Pseudomonadati</taxon>
        <taxon>Pseudomonadota</taxon>
        <taxon>Betaproteobacteria</taxon>
        <taxon>Neisseriales</taxon>
        <taxon>Chitinibacteraceae</taxon>
        <taxon>Chitinimonas</taxon>
    </lineage>
</organism>
<dbReference type="InterPro" id="IPR036676">
    <property type="entry name" value="PurM-like_C_sf"/>
</dbReference>
<dbReference type="GO" id="GO:0009228">
    <property type="term" value="P:thiamine biosynthetic process"/>
    <property type="evidence" value="ECO:0007669"/>
    <property type="project" value="UniProtKB-KW"/>
</dbReference>
<dbReference type="Pfam" id="PF02769">
    <property type="entry name" value="AIRS_C"/>
    <property type="match status" value="1"/>
</dbReference>
<comment type="caution">
    <text evidence="2">Lacks conserved residue(s) required for the propagation of feature annotation.</text>
</comment>
<dbReference type="Proteomes" id="UP000186513">
    <property type="component" value="Unassembled WGS sequence"/>
</dbReference>
<feature type="binding site" evidence="2">
    <location>
        <position position="259"/>
    </location>
    <ligand>
        <name>substrate</name>
    </ligand>
</feature>
<evidence type="ECO:0000313" key="5">
    <source>
        <dbReference type="EMBL" id="SFZ75476.1"/>
    </source>
</evidence>
<dbReference type="InterPro" id="IPR010918">
    <property type="entry name" value="PurM-like_C_dom"/>
</dbReference>
<feature type="binding site" evidence="2">
    <location>
        <position position="44"/>
    </location>
    <ligand>
        <name>Mg(2+)</name>
        <dbReference type="ChEBI" id="CHEBI:18420"/>
        <label>1</label>
    </ligand>
</feature>
<comment type="pathway">
    <text evidence="2">Cofactor biosynthesis; thiamine diphosphate biosynthesis; thiamine diphosphate from thiamine phosphate: step 1/1.</text>
</comment>
<comment type="catalytic activity">
    <reaction evidence="2">
        <text>thiamine phosphate + ATP = thiamine diphosphate + ADP</text>
        <dbReference type="Rhea" id="RHEA:15913"/>
        <dbReference type="ChEBI" id="CHEBI:30616"/>
        <dbReference type="ChEBI" id="CHEBI:37575"/>
        <dbReference type="ChEBI" id="CHEBI:58937"/>
        <dbReference type="ChEBI" id="CHEBI:456216"/>
        <dbReference type="EC" id="2.7.4.16"/>
    </reaction>
</comment>
<sequence length="319" mass="33340">MALDEFDLIRRYFTRATPAAVLGVGDDAALVAPSAGRQLAISADMLLEGRHFFADTDPYALGWKALAVNLSDMAAMGAQPRWFTLCIALPKADPAWLAPFSEGLFALADQYGVALIGGDTTAGPLNIAIQIIGEVEAGLALRRDGAQAGDDIWLSGPTGAAAMAVRHRYGRLQLADADLAYCAARLDRPQPRVTLGRRLLGLASAAIDISDGLVADLAHIARRSGLAATLNLLDLPQPALSDEVLALPDFDVCLLAGGDDYELCFTAAPAQRAAVQALASELKLPLCRVGSMAAGQGVQVLDAVGQPLALAQTGFNHFA</sequence>
<feature type="binding site" evidence="2">
    <location>
        <position position="27"/>
    </location>
    <ligand>
        <name>Mg(2+)</name>
        <dbReference type="ChEBI" id="CHEBI:18420"/>
        <label>3</label>
    </ligand>
</feature>
<gene>
    <name evidence="2" type="primary">thiL</name>
    <name evidence="5" type="ORF">SAMN02745887_01615</name>
</gene>
<keyword evidence="2" id="KW-0808">Transferase</keyword>
<dbReference type="PANTHER" id="PTHR30270:SF0">
    <property type="entry name" value="THIAMINE-MONOPHOSPHATE KINASE"/>
    <property type="match status" value="1"/>
</dbReference>
<feature type="binding site" evidence="2">
    <location>
        <position position="44"/>
    </location>
    <ligand>
        <name>Mg(2+)</name>
        <dbReference type="ChEBI" id="CHEBI:18420"/>
        <label>2</label>
    </ligand>
</feature>
<feature type="binding site" evidence="2">
    <location>
        <position position="210"/>
    </location>
    <ligand>
        <name>ATP</name>
        <dbReference type="ChEBI" id="CHEBI:30616"/>
    </ligand>
</feature>
<dbReference type="PANTHER" id="PTHR30270">
    <property type="entry name" value="THIAMINE-MONOPHOSPHATE KINASE"/>
    <property type="match status" value="1"/>
</dbReference>
<keyword evidence="2 5" id="KW-0418">Kinase</keyword>